<reference evidence="3 4" key="1">
    <citation type="submission" date="2013-03" db="EMBL/GenBank/DDBJ databases">
        <title>The Genome Sequence of Cladophialophora yegresii CBS 114405.</title>
        <authorList>
            <consortium name="The Broad Institute Genomics Platform"/>
            <person name="Cuomo C."/>
            <person name="de Hoog S."/>
            <person name="Gorbushina A."/>
            <person name="Walker B."/>
            <person name="Young S.K."/>
            <person name="Zeng Q."/>
            <person name="Gargeya S."/>
            <person name="Fitzgerald M."/>
            <person name="Haas B."/>
            <person name="Abouelleil A."/>
            <person name="Allen A.W."/>
            <person name="Alvarado L."/>
            <person name="Arachchi H.M."/>
            <person name="Berlin A.M."/>
            <person name="Chapman S.B."/>
            <person name="Gainer-Dewar J."/>
            <person name="Goldberg J."/>
            <person name="Griggs A."/>
            <person name="Gujja S."/>
            <person name="Hansen M."/>
            <person name="Howarth C."/>
            <person name="Imamovic A."/>
            <person name="Ireland A."/>
            <person name="Larimer J."/>
            <person name="McCowan C."/>
            <person name="Murphy C."/>
            <person name="Pearson M."/>
            <person name="Poon T.W."/>
            <person name="Priest M."/>
            <person name="Roberts A."/>
            <person name="Saif S."/>
            <person name="Shea T."/>
            <person name="Sisk P."/>
            <person name="Sykes S."/>
            <person name="Wortman J."/>
            <person name="Nusbaum C."/>
            <person name="Birren B."/>
        </authorList>
    </citation>
    <scope>NUCLEOTIDE SEQUENCE [LARGE SCALE GENOMIC DNA]</scope>
    <source>
        <strain evidence="3 4">CBS 114405</strain>
    </source>
</reference>
<dbReference type="AlphaFoldDB" id="W9VVD0"/>
<dbReference type="EMBL" id="AMGW01000006">
    <property type="protein sequence ID" value="EXJ56151.1"/>
    <property type="molecule type" value="Genomic_DNA"/>
</dbReference>
<evidence type="ECO:0000256" key="1">
    <source>
        <dbReference type="SAM" id="MobiDB-lite"/>
    </source>
</evidence>
<keyword evidence="4" id="KW-1185">Reference proteome</keyword>
<dbReference type="HOGENOM" id="CLU_619637_0_0_1"/>
<sequence length="442" mass="49965">MLHDCLFTSYKRYKADTDYVAHWLDTTAKQCGYVTNQEPPKTVPVKTQKKLKGRARTLARRDAADLKNQEDAASGTPYTIAIKDFLPMAEQISSFNRPPVKVPEHFTRVIERAISLRRKVSKALADPQYSGPSRPSTDLESDSRHAHFVDILVSVQQTLGHLVIEKTQGDPRRQGAAKSYDTSGFNFTNTFNCLSSDGSSTTEQDNDGDNLGQDPQMETPRVVPDLCCEAEQPTDSLEASVAFVCLLRDMQQVREVILECWRSYHTGDLDLTTVALTSNTAFELACRLEGDMEELAGYEDPELLLQSQHAILCQNLRDLPEYTDLSDDHFEFATHEAAPKAFLWSTYKHLRHFLEIGCMETVVNESPDTYRAESDNSTTTEQQRFLEDRRLLRDVFSDIMVYMGGQHVHGDSHVDELTPRLSRHVLVSQSTVVARFRHSSLP</sequence>
<dbReference type="Proteomes" id="UP000019473">
    <property type="component" value="Unassembled WGS sequence"/>
</dbReference>
<feature type="region of interest" description="Disordered" evidence="1">
    <location>
        <begin position="122"/>
        <end position="142"/>
    </location>
</feature>
<gene>
    <name evidence="3" type="ORF">A1O7_09082</name>
</gene>
<dbReference type="PANTHER" id="PTHR38795:SF1">
    <property type="entry name" value="DUF6604 DOMAIN-CONTAINING PROTEIN"/>
    <property type="match status" value="1"/>
</dbReference>
<accession>W9VVD0</accession>
<protein>
    <recommendedName>
        <fullName evidence="2">DUF6604 domain-containing protein</fullName>
    </recommendedName>
</protein>
<dbReference type="Pfam" id="PF20253">
    <property type="entry name" value="DUF6604"/>
    <property type="match status" value="1"/>
</dbReference>
<feature type="region of interest" description="Disordered" evidence="1">
    <location>
        <begin position="196"/>
        <end position="219"/>
    </location>
</feature>
<comment type="caution">
    <text evidence="3">The sequence shown here is derived from an EMBL/GenBank/DDBJ whole genome shotgun (WGS) entry which is preliminary data.</text>
</comment>
<dbReference type="STRING" id="1182544.W9VVD0"/>
<organism evidence="3 4">
    <name type="scientific">Cladophialophora yegresii CBS 114405</name>
    <dbReference type="NCBI Taxonomy" id="1182544"/>
    <lineage>
        <taxon>Eukaryota</taxon>
        <taxon>Fungi</taxon>
        <taxon>Dikarya</taxon>
        <taxon>Ascomycota</taxon>
        <taxon>Pezizomycotina</taxon>
        <taxon>Eurotiomycetes</taxon>
        <taxon>Chaetothyriomycetidae</taxon>
        <taxon>Chaetothyriales</taxon>
        <taxon>Herpotrichiellaceae</taxon>
        <taxon>Cladophialophora</taxon>
    </lineage>
</organism>
<feature type="domain" description="DUF6604" evidence="2">
    <location>
        <begin position="11"/>
        <end position="293"/>
    </location>
</feature>
<dbReference type="OrthoDB" id="4150776at2759"/>
<dbReference type="RefSeq" id="XP_007761261.1">
    <property type="nucleotide sequence ID" value="XM_007763071.1"/>
</dbReference>
<dbReference type="VEuPathDB" id="FungiDB:A1O7_09082"/>
<evidence type="ECO:0000313" key="4">
    <source>
        <dbReference type="Proteomes" id="UP000019473"/>
    </source>
</evidence>
<evidence type="ECO:0000313" key="3">
    <source>
        <dbReference type="EMBL" id="EXJ56151.1"/>
    </source>
</evidence>
<name>W9VVD0_9EURO</name>
<proteinExistence type="predicted"/>
<dbReference type="GeneID" id="19183646"/>
<dbReference type="PANTHER" id="PTHR38795">
    <property type="entry name" value="DUF6604 DOMAIN-CONTAINING PROTEIN"/>
    <property type="match status" value="1"/>
</dbReference>
<dbReference type="eggNOG" id="ENOG502RZSK">
    <property type="taxonomic scope" value="Eukaryota"/>
</dbReference>
<evidence type="ECO:0000259" key="2">
    <source>
        <dbReference type="Pfam" id="PF20253"/>
    </source>
</evidence>
<dbReference type="InterPro" id="IPR046539">
    <property type="entry name" value="DUF6604"/>
</dbReference>